<keyword evidence="3" id="KW-0482">Metalloprotease</keyword>
<keyword evidence="1" id="KW-1133">Transmembrane helix</keyword>
<dbReference type="EMBL" id="WOXT01000003">
    <property type="protein sequence ID" value="MUV14753.1"/>
    <property type="molecule type" value="Genomic_DNA"/>
</dbReference>
<dbReference type="Proteomes" id="UP000479692">
    <property type="component" value="Unassembled WGS sequence"/>
</dbReference>
<protein>
    <submittedName>
        <fullName evidence="3">M48 family metalloprotease</fullName>
    </submittedName>
</protein>
<evidence type="ECO:0000256" key="1">
    <source>
        <dbReference type="SAM" id="Phobius"/>
    </source>
</evidence>
<feature type="transmembrane region" description="Helical" evidence="1">
    <location>
        <begin position="12"/>
        <end position="37"/>
    </location>
</feature>
<dbReference type="PANTHER" id="PTHR34978">
    <property type="entry name" value="POSSIBLE SENSOR-TRANSDUCER PROTEIN BLAR"/>
    <property type="match status" value="1"/>
</dbReference>
<proteinExistence type="predicted"/>
<name>A0A7C9HTF8_9GAMM</name>
<dbReference type="CDD" id="cd07341">
    <property type="entry name" value="M56_BlaR1_MecR1_like"/>
    <property type="match status" value="1"/>
</dbReference>
<reference evidence="3 4" key="1">
    <citation type="submission" date="2019-12" db="EMBL/GenBank/DDBJ databases">
        <authorList>
            <person name="Xu J."/>
        </authorList>
    </citation>
    <scope>NUCLEOTIDE SEQUENCE [LARGE SCALE GENOMIC DNA]</scope>
    <source>
        <strain evidence="3 4">HX-5-24</strain>
    </source>
</reference>
<keyword evidence="3" id="KW-0378">Hydrolase</keyword>
<evidence type="ECO:0000259" key="2">
    <source>
        <dbReference type="Pfam" id="PF05569"/>
    </source>
</evidence>
<sequence length="497" mass="53259">METFATLQFGFVPALASALLHAVWQAALIGVAAALGLRAMTRASAATRHLVGMGFLLAMLVVPALQFVLGFSDPRALDPMPWATIGAPTLADAGALVRQTSPIAAWIVLPWMLGVAAMLLRHVAGLRALSAMERAPHVSLPLHWQQRVESLRRTLGITRDVIVRVSNDVVTPCAARWLRPIVFVPAGLLARAPADQLEALLAHELAHVARKDWLWNGVQCGVETVLFFHPAVWWLGKRIRQEREHACDDLAVAACGNPIALAEALAALAAQRHALAPPTLAATGGSLMPRITRLLSVPPTRARRGALVAFGALAIGGLLLAVQLGFAGGHMPDLEVRASTDGPLKAGDYREISANGVDKRRFYRVSVDANGRATEVYEENGDARAIDAASRRWIDDVTQKWTTDVARIAVPPPLDFDRDVHFQALLAQVVMQDSVVARLGSPVHATMQPVNGNVQVDGAGGEADIEVELAGPKGRATFAVQADRASDVWTVRRVAAR</sequence>
<feature type="transmembrane region" description="Helical" evidence="1">
    <location>
        <begin position="103"/>
        <end position="124"/>
    </location>
</feature>
<evidence type="ECO:0000313" key="3">
    <source>
        <dbReference type="EMBL" id="MUV14753.1"/>
    </source>
</evidence>
<dbReference type="Gene3D" id="3.30.2010.10">
    <property type="entry name" value="Metalloproteases ('zincins'), catalytic domain"/>
    <property type="match status" value="1"/>
</dbReference>
<comment type="caution">
    <text evidence="3">The sequence shown here is derived from an EMBL/GenBank/DDBJ whole genome shotgun (WGS) entry which is preliminary data.</text>
</comment>
<dbReference type="AlphaFoldDB" id="A0A7C9HTF8"/>
<dbReference type="RefSeq" id="WP_156642114.1">
    <property type="nucleotide sequence ID" value="NZ_WOXT01000003.1"/>
</dbReference>
<keyword evidence="4" id="KW-1185">Reference proteome</keyword>
<keyword evidence="3" id="KW-0645">Protease</keyword>
<feature type="domain" description="Peptidase M56" evidence="2">
    <location>
        <begin position="97"/>
        <end position="254"/>
    </location>
</feature>
<feature type="transmembrane region" description="Helical" evidence="1">
    <location>
        <begin position="306"/>
        <end position="326"/>
    </location>
</feature>
<dbReference type="PANTHER" id="PTHR34978:SF3">
    <property type="entry name" value="SLR0241 PROTEIN"/>
    <property type="match status" value="1"/>
</dbReference>
<keyword evidence="1" id="KW-0472">Membrane</keyword>
<feature type="transmembrane region" description="Helical" evidence="1">
    <location>
        <begin position="49"/>
        <end position="71"/>
    </location>
</feature>
<evidence type="ECO:0000313" key="4">
    <source>
        <dbReference type="Proteomes" id="UP000479692"/>
    </source>
</evidence>
<dbReference type="InterPro" id="IPR008756">
    <property type="entry name" value="Peptidase_M56"/>
</dbReference>
<dbReference type="Pfam" id="PF05569">
    <property type="entry name" value="Peptidase_M56"/>
    <property type="match status" value="1"/>
</dbReference>
<gene>
    <name evidence="3" type="ORF">GN331_11110</name>
</gene>
<dbReference type="InterPro" id="IPR052173">
    <property type="entry name" value="Beta-lactam_resp_regulator"/>
</dbReference>
<organism evidence="3 4">
    <name type="scientific">Noviluteimonas gilva</name>
    <dbReference type="NCBI Taxonomy" id="2682097"/>
    <lineage>
        <taxon>Bacteria</taxon>
        <taxon>Pseudomonadati</taxon>
        <taxon>Pseudomonadota</taxon>
        <taxon>Gammaproteobacteria</taxon>
        <taxon>Lysobacterales</taxon>
        <taxon>Lysobacteraceae</taxon>
        <taxon>Noviluteimonas</taxon>
    </lineage>
</organism>
<keyword evidence="1" id="KW-0812">Transmembrane</keyword>
<dbReference type="GO" id="GO:0006508">
    <property type="term" value="P:proteolysis"/>
    <property type="evidence" value="ECO:0007669"/>
    <property type="project" value="UniProtKB-KW"/>
</dbReference>
<accession>A0A7C9HTF8</accession>
<dbReference type="GO" id="GO:0008237">
    <property type="term" value="F:metallopeptidase activity"/>
    <property type="evidence" value="ECO:0007669"/>
    <property type="project" value="UniProtKB-KW"/>
</dbReference>